<dbReference type="Pfam" id="PF02384">
    <property type="entry name" value="N6_Mtase"/>
    <property type="match status" value="1"/>
</dbReference>
<dbReference type="Proteomes" id="UP000318081">
    <property type="component" value="Chromosome"/>
</dbReference>
<organism evidence="10 11">
    <name type="scientific">Stieleria magnilauensis</name>
    <dbReference type="NCBI Taxonomy" id="2527963"/>
    <lineage>
        <taxon>Bacteria</taxon>
        <taxon>Pseudomonadati</taxon>
        <taxon>Planctomycetota</taxon>
        <taxon>Planctomycetia</taxon>
        <taxon>Pirellulales</taxon>
        <taxon>Pirellulaceae</taxon>
        <taxon>Stieleria</taxon>
    </lineage>
</organism>
<evidence type="ECO:0000313" key="10">
    <source>
        <dbReference type="EMBL" id="QDV85391.1"/>
    </source>
</evidence>
<name>A0ABX5XUB8_9BACT</name>
<evidence type="ECO:0000256" key="8">
    <source>
        <dbReference type="SAM" id="Coils"/>
    </source>
</evidence>
<accession>A0ABX5XUB8</accession>
<dbReference type="EMBL" id="CP036432">
    <property type="protein sequence ID" value="QDV85391.1"/>
    <property type="molecule type" value="Genomic_DNA"/>
</dbReference>
<comment type="similarity">
    <text evidence="1">Belongs to the N(4)/N(6)-methyltransferase family.</text>
</comment>
<evidence type="ECO:0000256" key="1">
    <source>
        <dbReference type="ARBA" id="ARBA00006594"/>
    </source>
</evidence>
<keyword evidence="8" id="KW-0175">Coiled coil</keyword>
<gene>
    <name evidence="10" type="ORF">TBK1r_43710</name>
</gene>
<dbReference type="Gene3D" id="3.40.50.150">
    <property type="entry name" value="Vaccinia Virus protein VP39"/>
    <property type="match status" value="1"/>
</dbReference>
<feature type="domain" description="DNA methylase adenine-specific" evidence="9">
    <location>
        <begin position="16"/>
        <end position="150"/>
    </location>
</feature>
<dbReference type="GO" id="GO:0009007">
    <property type="term" value="F:site-specific DNA-methyltransferase (adenine-specific) activity"/>
    <property type="evidence" value="ECO:0007669"/>
    <property type="project" value="UniProtKB-EC"/>
</dbReference>
<reference evidence="10 11" key="1">
    <citation type="submission" date="2019-02" db="EMBL/GenBank/DDBJ databases">
        <title>Deep-cultivation of Planctomycetes and their phenomic and genomic characterization uncovers novel biology.</title>
        <authorList>
            <person name="Wiegand S."/>
            <person name="Jogler M."/>
            <person name="Boedeker C."/>
            <person name="Pinto D."/>
            <person name="Vollmers J."/>
            <person name="Rivas-Marin E."/>
            <person name="Kohn T."/>
            <person name="Peeters S.H."/>
            <person name="Heuer A."/>
            <person name="Rast P."/>
            <person name="Oberbeckmann S."/>
            <person name="Bunk B."/>
            <person name="Jeske O."/>
            <person name="Meyerdierks A."/>
            <person name="Storesund J.E."/>
            <person name="Kallscheuer N."/>
            <person name="Luecker S."/>
            <person name="Lage O.M."/>
            <person name="Pohl T."/>
            <person name="Merkel B.J."/>
            <person name="Hornburger P."/>
            <person name="Mueller R.-W."/>
            <person name="Bruemmer F."/>
            <person name="Labrenz M."/>
            <person name="Spormann A.M."/>
            <person name="Op den Camp H."/>
            <person name="Overmann J."/>
            <person name="Amann R."/>
            <person name="Jetten M.S.M."/>
            <person name="Mascher T."/>
            <person name="Medema M.H."/>
            <person name="Devos D.P."/>
            <person name="Kaster A.-K."/>
            <person name="Ovreas L."/>
            <person name="Rohde M."/>
            <person name="Galperin M.Y."/>
            <person name="Jogler C."/>
        </authorList>
    </citation>
    <scope>NUCLEOTIDE SEQUENCE [LARGE SCALE GENOMIC DNA]</scope>
    <source>
        <strain evidence="10 11">TBK1r</strain>
    </source>
</reference>
<dbReference type="InterPro" id="IPR003356">
    <property type="entry name" value="DNA_methylase_A-5"/>
</dbReference>
<evidence type="ECO:0000256" key="4">
    <source>
        <dbReference type="ARBA" id="ARBA00022679"/>
    </source>
</evidence>
<keyword evidence="11" id="KW-1185">Reference proteome</keyword>
<evidence type="ECO:0000256" key="3">
    <source>
        <dbReference type="ARBA" id="ARBA00022603"/>
    </source>
</evidence>
<keyword evidence="5" id="KW-0949">S-adenosyl-L-methionine</keyword>
<sequence>MRSSCNRERVEWKGKKPITTKSELLFVWMMLDLLRIGGRCAVVVPDGVLFGSTNAHKELRRKLLFENTLEGVVSLPGGVFNPYSGVKTSILIFQKVGDESKAGQEPRTKEVWFYEVAEEAKTLDQKRKDRYEGPNDLYDASEKFHNWYEVIQGSDLPKLREAASSTTYYKPEYWKERWRVIDDDFLRIFPEEESQKGHALGLHEIFDGMEPDSDQRPDLEKITKTVCDDGKDQLLASVTPQFIQAAWATGAKQKTAAKKLEKAATDLNKRVEQLKRDLTKRSREKSILDREYDQYGLTALKQTLDELKAELQASLEAVAKEKQKPDKDAEVAIAEETLDSVLNCYARLDGYEIWLRSVNSLPHEQKPTKSDDDEPVSDVLAWVTPVRAWAKLESWKDPNSDKDVQKPTHDADGLVDPSYVKWLIEECNAFEDVGTVKSDYLELLDPDCIEAADMNLSAGRHKPFVFSAKQHKRPDDLIRKLDKVHEDIRKKLATLLSMVEG</sequence>
<dbReference type="GO" id="GO:0032259">
    <property type="term" value="P:methylation"/>
    <property type="evidence" value="ECO:0007669"/>
    <property type="project" value="UniProtKB-KW"/>
</dbReference>
<dbReference type="InterPro" id="IPR029063">
    <property type="entry name" value="SAM-dependent_MTases_sf"/>
</dbReference>
<dbReference type="EC" id="2.1.1.72" evidence="2"/>
<keyword evidence="6" id="KW-0680">Restriction system</keyword>
<evidence type="ECO:0000256" key="2">
    <source>
        <dbReference type="ARBA" id="ARBA00011900"/>
    </source>
</evidence>
<evidence type="ECO:0000256" key="5">
    <source>
        <dbReference type="ARBA" id="ARBA00022691"/>
    </source>
</evidence>
<evidence type="ECO:0000259" key="9">
    <source>
        <dbReference type="Pfam" id="PF02384"/>
    </source>
</evidence>
<proteinExistence type="inferred from homology"/>
<dbReference type="RefSeq" id="WP_419580226.1">
    <property type="nucleotide sequence ID" value="NZ_CP036432.1"/>
</dbReference>
<dbReference type="SUPFAM" id="SSF53335">
    <property type="entry name" value="S-adenosyl-L-methionine-dependent methyltransferases"/>
    <property type="match status" value="1"/>
</dbReference>
<feature type="coiled-coil region" evidence="8">
    <location>
        <begin position="257"/>
        <end position="324"/>
    </location>
</feature>
<evidence type="ECO:0000256" key="6">
    <source>
        <dbReference type="ARBA" id="ARBA00022747"/>
    </source>
</evidence>
<keyword evidence="4 10" id="KW-0808">Transferase</keyword>
<comment type="catalytic activity">
    <reaction evidence="7">
        <text>a 2'-deoxyadenosine in DNA + S-adenosyl-L-methionine = an N(6)-methyl-2'-deoxyadenosine in DNA + S-adenosyl-L-homocysteine + H(+)</text>
        <dbReference type="Rhea" id="RHEA:15197"/>
        <dbReference type="Rhea" id="RHEA-COMP:12418"/>
        <dbReference type="Rhea" id="RHEA-COMP:12419"/>
        <dbReference type="ChEBI" id="CHEBI:15378"/>
        <dbReference type="ChEBI" id="CHEBI:57856"/>
        <dbReference type="ChEBI" id="CHEBI:59789"/>
        <dbReference type="ChEBI" id="CHEBI:90615"/>
        <dbReference type="ChEBI" id="CHEBI:90616"/>
        <dbReference type="EC" id="2.1.1.72"/>
    </reaction>
</comment>
<dbReference type="PANTHER" id="PTHR42933">
    <property type="entry name" value="SLR6095 PROTEIN"/>
    <property type="match status" value="1"/>
</dbReference>
<keyword evidence="3 10" id="KW-0489">Methyltransferase</keyword>
<protein>
    <recommendedName>
        <fullName evidence="2">site-specific DNA-methyltransferase (adenine-specific)</fullName>
        <ecNumber evidence="2">2.1.1.72</ecNumber>
    </recommendedName>
</protein>
<evidence type="ECO:0000256" key="7">
    <source>
        <dbReference type="ARBA" id="ARBA00047942"/>
    </source>
</evidence>
<evidence type="ECO:0000313" key="11">
    <source>
        <dbReference type="Proteomes" id="UP000318081"/>
    </source>
</evidence>
<dbReference type="InterPro" id="IPR051537">
    <property type="entry name" value="DNA_Adenine_Mtase"/>
</dbReference>
<dbReference type="PANTHER" id="PTHR42933:SF3">
    <property type="entry name" value="TYPE I RESTRICTION ENZYME MJAVIII METHYLASE SUBUNIT"/>
    <property type="match status" value="1"/>
</dbReference>